<proteinExistence type="predicted"/>
<keyword evidence="2" id="KW-1185">Reference proteome</keyword>
<dbReference type="Proteomes" id="UP000789759">
    <property type="component" value="Unassembled WGS sequence"/>
</dbReference>
<comment type="caution">
    <text evidence="1">The sequence shown here is derived from an EMBL/GenBank/DDBJ whole genome shotgun (WGS) entry which is preliminary data.</text>
</comment>
<sequence>MGRFWLEVFPHLTDEEGYNSFQQHFRITLATFNYIVRRLENHPAFFLEALNATPDRIMWPQGARLATVIYGFEYVETGLGNRRLPNVIKVIDRSHIPIHPPSKNGHAIDLLSLEDAVIEENDINEDHEIDNDIFMVNEENNRLVDIQKRNYLANLLNIL</sequence>
<evidence type="ECO:0000313" key="1">
    <source>
        <dbReference type="EMBL" id="CAG8673965.1"/>
    </source>
</evidence>
<dbReference type="EMBL" id="CAJVQA010008576">
    <property type="protein sequence ID" value="CAG8673965.1"/>
    <property type="molecule type" value="Genomic_DNA"/>
</dbReference>
<evidence type="ECO:0000313" key="2">
    <source>
        <dbReference type="Proteomes" id="UP000789759"/>
    </source>
</evidence>
<accession>A0A9N9EGH6</accession>
<dbReference type="AlphaFoldDB" id="A0A9N9EGH6"/>
<name>A0A9N9EGH6_9GLOM</name>
<reference evidence="1" key="1">
    <citation type="submission" date="2021-06" db="EMBL/GenBank/DDBJ databases">
        <authorList>
            <person name="Kallberg Y."/>
            <person name="Tangrot J."/>
            <person name="Rosling A."/>
        </authorList>
    </citation>
    <scope>NUCLEOTIDE SEQUENCE</scope>
    <source>
        <strain evidence="1">FL966</strain>
    </source>
</reference>
<protein>
    <submittedName>
        <fullName evidence="1">2508_t:CDS:1</fullName>
    </submittedName>
</protein>
<gene>
    <name evidence="1" type="ORF">CPELLU_LOCUS10421</name>
</gene>
<organism evidence="1 2">
    <name type="scientific">Cetraspora pellucida</name>
    <dbReference type="NCBI Taxonomy" id="1433469"/>
    <lineage>
        <taxon>Eukaryota</taxon>
        <taxon>Fungi</taxon>
        <taxon>Fungi incertae sedis</taxon>
        <taxon>Mucoromycota</taxon>
        <taxon>Glomeromycotina</taxon>
        <taxon>Glomeromycetes</taxon>
        <taxon>Diversisporales</taxon>
        <taxon>Gigasporaceae</taxon>
        <taxon>Cetraspora</taxon>
    </lineage>
</organism>